<dbReference type="eggNOG" id="COG0035">
    <property type="taxonomic scope" value="Bacteria"/>
</dbReference>
<evidence type="ECO:0000256" key="2">
    <source>
        <dbReference type="ARBA" id="ARBA00005180"/>
    </source>
</evidence>
<evidence type="ECO:0000256" key="1">
    <source>
        <dbReference type="ARBA" id="ARBA00001946"/>
    </source>
</evidence>
<evidence type="ECO:0000313" key="15">
    <source>
        <dbReference type="EMBL" id="CDR34647.1"/>
    </source>
</evidence>
<evidence type="ECO:0000256" key="7">
    <source>
        <dbReference type="ARBA" id="ARBA00022679"/>
    </source>
</evidence>
<evidence type="ECO:0000256" key="6">
    <source>
        <dbReference type="ARBA" id="ARBA00022676"/>
    </source>
</evidence>
<feature type="domain" description="Phosphoribosyltransferase" evidence="14">
    <location>
        <begin position="6"/>
        <end position="202"/>
    </location>
</feature>
<dbReference type="EMBL" id="CCEJ010000009">
    <property type="protein sequence ID" value="CDR34647.1"/>
    <property type="molecule type" value="Genomic_DNA"/>
</dbReference>
<dbReference type="Proteomes" id="UP000031552">
    <property type="component" value="Unassembled WGS sequence"/>
</dbReference>
<dbReference type="AlphaFoldDB" id="A0A090CZR3"/>
<dbReference type="Pfam" id="PF14681">
    <property type="entry name" value="UPRTase"/>
    <property type="match status" value="1"/>
</dbReference>
<keyword evidence="9" id="KW-0342">GTP-binding</keyword>
<keyword evidence="16" id="KW-1185">Reference proteome</keyword>
<comment type="catalytic activity">
    <reaction evidence="10">
        <text>UMP + diphosphate = 5-phospho-alpha-D-ribose 1-diphosphate + uracil</text>
        <dbReference type="Rhea" id="RHEA:13017"/>
        <dbReference type="ChEBI" id="CHEBI:17568"/>
        <dbReference type="ChEBI" id="CHEBI:33019"/>
        <dbReference type="ChEBI" id="CHEBI:57865"/>
        <dbReference type="ChEBI" id="CHEBI:58017"/>
        <dbReference type="EC" id="2.4.2.9"/>
    </reaction>
</comment>
<evidence type="ECO:0000256" key="10">
    <source>
        <dbReference type="ARBA" id="ARBA00052919"/>
    </source>
</evidence>
<dbReference type="GO" id="GO:0005525">
    <property type="term" value="F:GTP binding"/>
    <property type="evidence" value="ECO:0007669"/>
    <property type="project" value="UniProtKB-KW"/>
</dbReference>
<comment type="similarity">
    <text evidence="3">Belongs to the UPRTase family.</text>
</comment>
<dbReference type="NCBIfam" id="NF001097">
    <property type="entry name" value="PRK00129.1"/>
    <property type="match status" value="1"/>
</dbReference>
<evidence type="ECO:0000259" key="14">
    <source>
        <dbReference type="Pfam" id="PF14681"/>
    </source>
</evidence>
<comment type="cofactor">
    <cofactor evidence="1">
        <name>Mg(2+)</name>
        <dbReference type="ChEBI" id="CHEBI:18420"/>
    </cofactor>
</comment>
<dbReference type="GO" id="GO:0006223">
    <property type="term" value="P:uracil salvage"/>
    <property type="evidence" value="ECO:0007669"/>
    <property type="project" value="InterPro"/>
</dbReference>
<evidence type="ECO:0000313" key="16">
    <source>
        <dbReference type="Proteomes" id="UP000031552"/>
    </source>
</evidence>
<evidence type="ECO:0000256" key="3">
    <source>
        <dbReference type="ARBA" id="ARBA00009516"/>
    </source>
</evidence>
<comment type="caution">
    <text evidence="15">The sequence shown here is derived from an EMBL/GenBank/DDBJ whole genome shotgun (WGS) entry which is preliminary data.</text>
</comment>
<dbReference type="GO" id="GO:0004845">
    <property type="term" value="F:uracil phosphoribosyltransferase activity"/>
    <property type="evidence" value="ECO:0007669"/>
    <property type="project" value="UniProtKB-UniRule"/>
</dbReference>
<evidence type="ECO:0000256" key="4">
    <source>
        <dbReference type="ARBA" id="ARBA00011894"/>
    </source>
</evidence>
<gene>
    <name evidence="15" type="primary">upp1</name>
    <name evidence="15" type="ORF">CSEC_1838</name>
</gene>
<evidence type="ECO:0000256" key="13">
    <source>
        <dbReference type="NCBIfam" id="TIGR01091"/>
    </source>
</evidence>
<dbReference type="NCBIfam" id="TIGR01091">
    <property type="entry name" value="upp"/>
    <property type="match status" value="1"/>
</dbReference>
<dbReference type="Gene3D" id="3.40.50.2020">
    <property type="match status" value="1"/>
</dbReference>
<dbReference type="InterPro" id="IPR029057">
    <property type="entry name" value="PRTase-like"/>
</dbReference>
<dbReference type="SUPFAM" id="SSF53271">
    <property type="entry name" value="PRTase-like"/>
    <property type="match status" value="1"/>
</dbReference>
<keyword evidence="7 15" id="KW-0808">Transferase</keyword>
<comment type="function">
    <text evidence="11">Catalyzes the conversion of uracil and 5-phospho-alpha-D-ribose 1-diphosphate (PRPP) to UMP and diphosphate.</text>
</comment>
<evidence type="ECO:0000256" key="8">
    <source>
        <dbReference type="ARBA" id="ARBA00022741"/>
    </source>
</evidence>
<dbReference type="EC" id="2.4.2.9" evidence="4 13"/>
<dbReference type="InterPro" id="IPR005765">
    <property type="entry name" value="UPRT"/>
</dbReference>
<accession>A0A090CZR3</accession>
<keyword evidence="8" id="KW-0547">Nucleotide-binding</keyword>
<keyword evidence="6 15" id="KW-0328">Glycosyltransferase</keyword>
<organism evidence="15 16">
    <name type="scientific">Candidatus Criblamydia sequanensis CRIB-18</name>
    <dbReference type="NCBI Taxonomy" id="1437425"/>
    <lineage>
        <taxon>Bacteria</taxon>
        <taxon>Pseudomonadati</taxon>
        <taxon>Chlamydiota</taxon>
        <taxon>Chlamydiia</taxon>
        <taxon>Parachlamydiales</taxon>
        <taxon>Candidatus Criblamydiaceae</taxon>
        <taxon>Candidatus Criblamydia</taxon>
    </lineage>
</organism>
<reference evidence="15" key="2">
    <citation type="submission" date="2014-09" db="EMBL/GenBank/DDBJ databases">
        <title>Criblamydia sequanensis harbors a mega-plasmid encoding arsenite resistance.</title>
        <authorList>
            <person name="Bertelli C."/>
            <person name="Goesmann A."/>
            <person name="Greub G."/>
        </authorList>
    </citation>
    <scope>NUCLEOTIDE SEQUENCE [LARGE SCALE GENOMIC DNA]</scope>
    <source>
        <strain evidence="15">CRIB-18</strain>
    </source>
</reference>
<evidence type="ECO:0000256" key="9">
    <source>
        <dbReference type="ARBA" id="ARBA00023134"/>
    </source>
</evidence>
<dbReference type="InterPro" id="IPR000836">
    <property type="entry name" value="PRTase_dom"/>
</dbReference>
<protein>
    <recommendedName>
        <fullName evidence="12 13">Uracil phosphoribosyltransferase</fullName>
        <ecNumber evidence="4 13">2.4.2.9</ecNumber>
    </recommendedName>
</protein>
<keyword evidence="5" id="KW-0021">Allosteric enzyme</keyword>
<name>A0A090CZR3_9BACT</name>
<comment type="pathway">
    <text evidence="2">Pyrimidine metabolism; UMP biosynthesis via salvage pathway; UMP from uracil: step 1/1.</text>
</comment>
<dbReference type="CDD" id="cd06223">
    <property type="entry name" value="PRTases_typeI"/>
    <property type="match status" value="1"/>
</dbReference>
<dbReference type="STRING" id="1437425.CSEC_1838"/>
<dbReference type="FunFam" id="3.40.50.2020:FF:000023">
    <property type="entry name" value="Probable uracil phosphoribosyltransferase"/>
    <property type="match status" value="1"/>
</dbReference>
<proteinExistence type="inferred from homology"/>
<evidence type="ECO:0000256" key="12">
    <source>
        <dbReference type="ARBA" id="ARBA00072146"/>
    </source>
</evidence>
<dbReference type="GO" id="GO:0044206">
    <property type="term" value="P:UMP salvage"/>
    <property type="evidence" value="ECO:0007669"/>
    <property type="project" value="UniProtKB-UniPathway"/>
</dbReference>
<evidence type="ECO:0000256" key="11">
    <source>
        <dbReference type="ARBA" id="ARBA00056901"/>
    </source>
</evidence>
<dbReference type="UniPathway" id="UPA00574">
    <property type="reaction ID" value="UER00636"/>
</dbReference>
<reference evidence="15" key="1">
    <citation type="submission" date="2013-12" db="EMBL/GenBank/DDBJ databases">
        <authorList>
            <person name="Linke B."/>
        </authorList>
    </citation>
    <scope>NUCLEOTIDE SEQUENCE [LARGE SCALE GENOMIC DNA]</scope>
    <source>
        <strain evidence="15">CRIB-18</strain>
    </source>
</reference>
<evidence type="ECO:0000256" key="5">
    <source>
        <dbReference type="ARBA" id="ARBA00022533"/>
    </source>
</evidence>
<sequence length="205" mass="23061">MQNLKSELLTLLRMEETSSSEFRKASKAFCSLLAGEAFNHFSMENFSIRTPVEKTTGLKRKKAAVLIPILRSGIAMLDPFLEFFEEARVGFFGFERDEKTFLPKHYYQNIPVFNQEDKIILLDPMLATGGTLLEALRLLIEKKASEENIIIASVIAAPEGIEAVKKLYPNVKLVLGTVDHKLNEKCFIVPGLGDFGDRYFGTLIP</sequence>